<evidence type="ECO:0000259" key="2">
    <source>
        <dbReference type="Pfam" id="PF25183"/>
    </source>
</evidence>
<sequence>MNSNRFSKRLLALASTAVLLCTAVLPASAQVAALGNISGVVRDSAGAVVPNATVVVTNTGTGASRTVTTNGDGYYSATFLQPGVYEVILGGGSFGKVDQKNVSVIVGTNVSVDATLPNASVSTDVTVSTEAPLLEADKVAASQVISETLVSNLPVNGRRFDNFVLGSPNVVPDGNTGLISFRGISGIYNSNIVDGANNNQAFFSEARGRSIGAPYVYPIDSIKEFSSENAGYSAEFGQAAGGVINAITKSGGNALHGDIYEYYRTPGYNAIDPFTKAKPVKEQHQFGGSVGGPIIKDRLFYHFTYDGFRKVTPITYTSTYNNAVSGQSIGDLAGLCDQRTSGYITRGSSIYPSVIPNISAAECSAAVTFIQTKQLGSFGRNVKQDVFFPRLDYQLNGKTHLSTSFLWENFHQPNGYNTATNVSNGGVSQNGTADFHSRFFVANAETVLNARSANVVHFQWSRDLETDTTNTGGPAISLTGIAAYGETSALPRGAFPDEHRIQFTDIYSITLGRHSIKAGGDLNFIHEQLQNLFQGDGSFSYGTGTSEFNFANWIQDVYQVNGGRHYNSFTQVNDPITHVGADDFWNPDIDGFVEDSYKIRPNLLLSAGIRYDVQLVPQPDKPNNTSAVATLYTSTINNFKGMIQPRVGFSWSPYEKTVVRGGYGIFYGLNSNSAYYTQRRENGVYQQQFNVTALTNPNKPYVPATGAATGQPNQTFQQSGAYAANAPQGGIPEFTPPGPAPVNQVTGAASPAQNTGLALGTISARGLDPNFKNPESMSFDLAVEQELPFHTAFSVSYVGNRGLRLPVFVDTNVDPASAVTNQYAFLPKGGTPQLISLPFYTARLSTNTGSVLTGFSDVNSNYHSFVATIRKPFSNGIEVLANYTWAKAMDGGQVSGVNGTFNGTDTPLDPFARGHRAGRSAEYARSDLDERGRFVGSIVASPTVNRFVENKSVRYALNGFTISGSITAQTGQPLTGVMASAPVSKIADGGLTGAELSLFNSGTNGRVPDQIAGRNAFTGPGLHNVDARISRDFTLHENIKLQLFAEAFNVANHKNIFGVSTNLFTYVAPNTAYNGGVCPATGNNGCIVPLTASAIPFAATTSTTGGLFGPRQVQLTAKLFF</sequence>
<evidence type="ECO:0000313" key="4">
    <source>
        <dbReference type="Proteomes" id="UP000540989"/>
    </source>
</evidence>
<protein>
    <recommendedName>
        <fullName evidence="2">TonB-dependent transporter Oar-like beta-barrel domain-containing protein</fullName>
    </recommendedName>
</protein>
<dbReference type="AlphaFoldDB" id="A0A7W8E2K7"/>
<evidence type="ECO:0000313" key="3">
    <source>
        <dbReference type="EMBL" id="MBB5056299.1"/>
    </source>
</evidence>
<dbReference type="SUPFAM" id="SSF49464">
    <property type="entry name" value="Carboxypeptidase regulatory domain-like"/>
    <property type="match status" value="1"/>
</dbReference>
<keyword evidence="1" id="KW-0732">Signal</keyword>
<accession>A0A7W8E2K7</accession>
<reference evidence="3 4" key="1">
    <citation type="submission" date="2020-08" db="EMBL/GenBank/DDBJ databases">
        <title>Genomic Encyclopedia of Type Strains, Phase IV (KMG-V): Genome sequencing to study the core and pangenomes of soil and plant-associated prokaryotes.</title>
        <authorList>
            <person name="Whitman W."/>
        </authorList>
    </citation>
    <scope>NUCLEOTIDE SEQUENCE [LARGE SCALE GENOMIC DNA]</scope>
    <source>
        <strain evidence="3 4">M8UP14</strain>
    </source>
</reference>
<keyword evidence="4" id="KW-1185">Reference proteome</keyword>
<dbReference type="Proteomes" id="UP000540989">
    <property type="component" value="Unassembled WGS sequence"/>
</dbReference>
<dbReference type="EMBL" id="JACHIP010000001">
    <property type="protein sequence ID" value="MBB5056299.1"/>
    <property type="molecule type" value="Genomic_DNA"/>
</dbReference>
<dbReference type="RefSeq" id="WP_184213961.1">
    <property type="nucleotide sequence ID" value="NZ_JACHIP010000001.1"/>
</dbReference>
<dbReference type="Gene3D" id="2.60.40.1120">
    <property type="entry name" value="Carboxypeptidase-like, regulatory domain"/>
    <property type="match status" value="1"/>
</dbReference>
<dbReference type="Pfam" id="PF25183">
    <property type="entry name" value="OMP_b-brl_4"/>
    <property type="match status" value="1"/>
</dbReference>
<name>A0A7W8E2K7_9BACT</name>
<comment type="caution">
    <text evidence="3">The sequence shown here is derived from an EMBL/GenBank/DDBJ whole genome shotgun (WGS) entry which is preliminary data.</text>
</comment>
<feature type="domain" description="TonB-dependent transporter Oar-like beta-barrel" evidence="2">
    <location>
        <begin position="247"/>
        <end position="1080"/>
    </location>
</feature>
<dbReference type="InterPro" id="IPR057601">
    <property type="entry name" value="Oar-like_b-barrel"/>
</dbReference>
<gene>
    <name evidence="3" type="ORF">HDF16_000968</name>
</gene>
<dbReference type="SUPFAM" id="SSF56935">
    <property type="entry name" value="Porins"/>
    <property type="match status" value="1"/>
</dbReference>
<dbReference type="InterPro" id="IPR008969">
    <property type="entry name" value="CarboxyPept-like_regulatory"/>
</dbReference>
<dbReference type="Pfam" id="PF13620">
    <property type="entry name" value="CarboxypepD_reg"/>
    <property type="match status" value="1"/>
</dbReference>
<evidence type="ECO:0000256" key="1">
    <source>
        <dbReference type="SAM" id="SignalP"/>
    </source>
</evidence>
<feature type="chain" id="PRO_5031522710" description="TonB-dependent transporter Oar-like beta-barrel domain-containing protein" evidence="1">
    <location>
        <begin position="30"/>
        <end position="1121"/>
    </location>
</feature>
<proteinExistence type="predicted"/>
<organism evidence="3 4">
    <name type="scientific">Granulicella aggregans</name>
    <dbReference type="NCBI Taxonomy" id="474949"/>
    <lineage>
        <taxon>Bacteria</taxon>
        <taxon>Pseudomonadati</taxon>
        <taxon>Acidobacteriota</taxon>
        <taxon>Terriglobia</taxon>
        <taxon>Terriglobales</taxon>
        <taxon>Acidobacteriaceae</taxon>
        <taxon>Granulicella</taxon>
    </lineage>
</organism>
<feature type="signal peptide" evidence="1">
    <location>
        <begin position="1"/>
        <end position="29"/>
    </location>
</feature>